<feature type="domain" description="MHD" evidence="10">
    <location>
        <begin position="18"/>
        <end position="179"/>
    </location>
</feature>
<proteinExistence type="inferred from homology"/>
<sequence length="179" mass="20063">MQLDQALVTPSPTAPLPTNPVTLTVEEKINVALKRDGGISNFNVQGTLALQILNQEDGLIQVQIGTSGNPAILFNTHPNIDKELFSNEYILGLKEPSRPFPANQYRDGVSLLRWRMQSANESNLPLTVNWWPSVSGNETYVNIEYETPAQIDLQNVMIFVPLPTLREAPRIQQIDGEWR</sequence>
<evidence type="ECO:0000256" key="3">
    <source>
        <dbReference type="ARBA" id="ARBA00022490"/>
    </source>
</evidence>
<evidence type="ECO:0000259" key="10">
    <source>
        <dbReference type="PROSITE" id="PS51072"/>
    </source>
</evidence>
<comment type="subcellular location">
    <subcellularLocation>
        <location evidence="8 9">Cytoplasm</location>
    </subcellularLocation>
    <subcellularLocation>
        <location evidence="8 9">Cytoplasmic vesicle</location>
        <location evidence="8 9">COPI-coated vesicle membrane</location>
        <topology evidence="8 9">Peripheral membrane protein</topology>
        <orientation evidence="8 9">Cytoplasmic side</orientation>
    </subcellularLocation>
    <subcellularLocation>
        <location evidence="8 9">Golgi apparatus membrane</location>
        <topology evidence="8 9">Peripheral membrane protein</topology>
        <orientation evidence="8 9">Cytoplasmic side</orientation>
    </subcellularLocation>
</comment>
<evidence type="ECO:0000256" key="5">
    <source>
        <dbReference type="ARBA" id="ARBA00022927"/>
    </source>
</evidence>
<evidence type="ECO:0000256" key="1">
    <source>
        <dbReference type="ARBA" id="ARBA00010516"/>
    </source>
</evidence>
<gene>
    <name evidence="11" type="ORF">RND71_003401</name>
</gene>
<keyword evidence="6 8" id="KW-0333">Golgi apparatus</keyword>
<reference evidence="11" key="1">
    <citation type="submission" date="2023-12" db="EMBL/GenBank/DDBJ databases">
        <title>Genome assembly of Anisodus tanguticus.</title>
        <authorList>
            <person name="Wang Y.-J."/>
        </authorList>
    </citation>
    <scope>NUCLEOTIDE SEQUENCE</scope>
    <source>
        <strain evidence="11">KB-2021</strain>
        <tissue evidence="11">Leaf</tissue>
    </source>
</reference>
<dbReference type="PROSITE" id="PS51072">
    <property type="entry name" value="MHD"/>
    <property type="match status" value="1"/>
</dbReference>
<evidence type="ECO:0000256" key="6">
    <source>
        <dbReference type="ARBA" id="ARBA00023034"/>
    </source>
</evidence>
<dbReference type="PANTHER" id="PTHR10121:SF0">
    <property type="entry name" value="COATOMER SUBUNIT DELTA"/>
    <property type="match status" value="1"/>
</dbReference>
<evidence type="ECO:0000256" key="9">
    <source>
        <dbReference type="RuleBase" id="RU366052"/>
    </source>
</evidence>
<evidence type="ECO:0000256" key="4">
    <source>
        <dbReference type="ARBA" id="ARBA00022892"/>
    </source>
</evidence>
<evidence type="ECO:0000256" key="8">
    <source>
        <dbReference type="RuleBase" id="RU364018"/>
    </source>
</evidence>
<dbReference type="GO" id="GO:0015031">
    <property type="term" value="P:protein transport"/>
    <property type="evidence" value="ECO:0007669"/>
    <property type="project" value="UniProtKB-KW"/>
</dbReference>
<dbReference type="PANTHER" id="PTHR10121">
    <property type="entry name" value="COATOMER SUBUNIT DELTA"/>
    <property type="match status" value="1"/>
</dbReference>
<keyword evidence="4 8" id="KW-0931">ER-Golgi transport</keyword>
<dbReference type="GO" id="GO:0006890">
    <property type="term" value="P:retrograde vesicle-mediated transport, Golgi to endoplasmic reticulum"/>
    <property type="evidence" value="ECO:0007669"/>
    <property type="project" value="UniProtKB-UniRule"/>
</dbReference>
<keyword evidence="3 8" id="KW-0963">Cytoplasm</keyword>
<keyword evidence="7 8" id="KW-0968">Cytoplasmic vesicle</keyword>
<dbReference type="GO" id="GO:0030126">
    <property type="term" value="C:COPI vesicle coat"/>
    <property type="evidence" value="ECO:0007669"/>
    <property type="project" value="UniProtKB-UniRule"/>
</dbReference>
<dbReference type="CDD" id="cd09254">
    <property type="entry name" value="AP_delta-COPI_MHD"/>
    <property type="match status" value="1"/>
</dbReference>
<comment type="similarity">
    <text evidence="1 8">Belongs to the adaptor complexes medium subunit family. Delta-COP subfamily.</text>
</comment>
<dbReference type="SUPFAM" id="SSF49447">
    <property type="entry name" value="Second domain of Mu2 adaptin subunit (ap50) of ap2 adaptor"/>
    <property type="match status" value="1"/>
</dbReference>
<dbReference type="AlphaFoldDB" id="A0AAE1SWK7"/>
<accession>A0AAE1SWK7</accession>
<dbReference type="Proteomes" id="UP001291623">
    <property type="component" value="Unassembled WGS sequence"/>
</dbReference>
<evidence type="ECO:0000256" key="2">
    <source>
        <dbReference type="ARBA" id="ARBA00022448"/>
    </source>
</evidence>
<keyword evidence="12" id="KW-1185">Reference proteome</keyword>
<comment type="subunit">
    <text evidence="8">Oligomeric complex that consists of at least the alpha, beta, beta', gamma, delta, epsilon and zeta subunits.</text>
</comment>
<keyword evidence="8" id="KW-0472">Membrane</keyword>
<dbReference type="InterPro" id="IPR036168">
    <property type="entry name" value="AP2_Mu_C_sf"/>
</dbReference>
<dbReference type="GO" id="GO:0000139">
    <property type="term" value="C:Golgi membrane"/>
    <property type="evidence" value="ECO:0007669"/>
    <property type="project" value="UniProtKB-SubCell"/>
</dbReference>
<evidence type="ECO:0000313" key="11">
    <source>
        <dbReference type="EMBL" id="KAK4377105.1"/>
    </source>
</evidence>
<dbReference type="Pfam" id="PF00928">
    <property type="entry name" value="Adap_comp_sub"/>
    <property type="match status" value="1"/>
</dbReference>
<comment type="caution">
    <text evidence="11">The sequence shown here is derived from an EMBL/GenBank/DDBJ whole genome shotgun (WGS) entry which is preliminary data.</text>
</comment>
<evidence type="ECO:0000313" key="12">
    <source>
        <dbReference type="Proteomes" id="UP001291623"/>
    </source>
</evidence>
<dbReference type="InterPro" id="IPR027059">
    <property type="entry name" value="Coatomer_dsu"/>
</dbReference>
<dbReference type="GO" id="GO:0051645">
    <property type="term" value="P:Golgi localization"/>
    <property type="evidence" value="ECO:0007669"/>
    <property type="project" value="TreeGrafter"/>
</dbReference>
<evidence type="ECO:0000256" key="7">
    <source>
        <dbReference type="ARBA" id="ARBA00023329"/>
    </source>
</evidence>
<dbReference type="EMBL" id="JAVYJV010000002">
    <property type="protein sequence ID" value="KAK4377105.1"/>
    <property type="molecule type" value="Genomic_DNA"/>
</dbReference>
<organism evidence="11 12">
    <name type="scientific">Anisodus tanguticus</name>
    <dbReference type="NCBI Taxonomy" id="243964"/>
    <lineage>
        <taxon>Eukaryota</taxon>
        <taxon>Viridiplantae</taxon>
        <taxon>Streptophyta</taxon>
        <taxon>Embryophyta</taxon>
        <taxon>Tracheophyta</taxon>
        <taxon>Spermatophyta</taxon>
        <taxon>Magnoliopsida</taxon>
        <taxon>eudicotyledons</taxon>
        <taxon>Gunneridae</taxon>
        <taxon>Pentapetalae</taxon>
        <taxon>asterids</taxon>
        <taxon>lamiids</taxon>
        <taxon>Solanales</taxon>
        <taxon>Solanaceae</taxon>
        <taxon>Solanoideae</taxon>
        <taxon>Hyoscyameae</taxon>
        <taxon>Anisodus</taxon>
    </lineage>
</organism>
<comment type="function">
    <text evidence="8">The coatomer is a cytosolic protein complex that binds to dilysine motifs and reversibly associates with Golgi non-clathrin-coated vesicles, which further mediate biosynthetic protein transport from the ER, via the Golgi up to the trans Golgi network. Coatomer complex is required for budding from Golgi membranes, and is essential for the retrograde Golgi-to-ER transport of dilysine-tagged proteins.</text>
</comment>
<dbReference type="InterPro" id="IPR028565">
    <property type="entry name" value="MHD"/>
</dbReference>
<keyword evidence="5 8" id="KW-0653">Protein transport</keyword>
<protein>
    <recommendedName>
        <fullName evidence="8">Coatomer subunit delta</fullName>
    </recommendedName>
</protein>
<keyword evidence="2 8" id="KW-0813">Transport</keyword>
<name>A0AAE1SWK7_9SOLA</name>
<dbReference type="GO" id="GO:0006888">
    <property type="term" value="P:endoplasmic reticulum to Golgi vesicle-mediated transport"/>
    <property type="evidence" value="ECO:0007669"/>
    <property type="project" value="TreeGrafter"/>
</dbReference>